<dbReference type="STRING" id="4072.A0A2G3AID2"/>
<feature type="domain" description="Protein kinase" evidence="2">
    <location>
        <begin position="1"/>
        <end position="230"/>
    </location>
</feature>
<dbReference type="GO" id="GO:0005524">
    <property type="term" value="F:ATP binding"/>
    <property type="evidence" value="ECO:0007669"/>
    <property type="project" value="InterPro"/>
</dbReference>
<name>A0A2G3AID2_CAPAN</name>
<protein>
    <recommendedName>
        <fullName evidence="2">Protein kinase domain-containing protein</fullName>
    </recommendedName>
</protein>
<proteinExistence type="predicted"/>
<dbReference type="Proteomes" id="UP000222542">
    <property type="component" value="Unassembled WGS sequence"/>
</dbReference>
<dbReference type="GO" id="GO:0004674">
    <property type="term" value="F:protein serine/threonine kinase activity"/>
    <property type="evidence" value="ECO:0000318"/>
    <property type="project" value="GO_Central"/>
</dbReference>
<reference evidence="3 4" key="1">
    <citation type="journal article" date="2014" name="Nat. Genet.">
        <title>Genome sequence of the hot pepper provides insights into the evolution of pungency in Capsicum species.</title>
        <authorList>
            <person name="Kim S."/>
            <person name="Park M."/>
            <person name="Yeom S.I."/>
            <person name="Kim Y.M."/>
            <person name="Lee J.M."/>
            <person name="Lee H.A."/>
            <person name="Seo E."/>
            <person name="Choi J."/>
            <person name="Cheong K."/>
            <person name="Kim K.T."/>
            <person name="Jung K."/>
            <person name="Lee G.W."/>
            <person name="Oh S.K."/>
            <person name="Bae C."/>
            <person name="Kim S.B."/>
            <person name="Lee H.Y."/>
            <person name="Kim S.Y."/>
            <person name="Kim M.S."/>
            <person name="Kang B.C."/>
            <person name="Jo Y.D."/>
            <person name="Yang H.B."/>
            <person name="Jeong H.J."/>
            <person name="Kang W.H."/>
            <person name="Kwon J.K."/>
            <person name="Shin C."/>
            <person name="Lim J.Y."/>
            <person name="Park J.H."/>
            <person name="Huh J.H."/>
            <person name="Kim J.S."/>
            <person name="Kim B.D."/>
            <person name="Cohen O."/>
            <person name="Paran I."/>
            <person name="Suh M.C."/>
            <person name="Lee S.B."/>
            <person name="Kim Y.K."/>
            <person name="Shin Y."/>
            <person name="Noh S.J."/>
            <person name="Park J."/>
            <person name="Seo Y.S."/>
            <person name="Kwon S.Y."/>
            <person name="Kim H.A."/>
            <person name="Park J.M."/>
            <person name="Kim H.J."/>
            <person name="Choi S.B."/>
            <person name="Bosland P.W."/>
            <person name="Reeves G."/>
            <person name="Jo S.H."/>
            <person name="Lee B.W."/>
            <person name="Cho H.T."/>
            <person name="Choi H.S."/>
            <person name="Lee M.S."/>
            <person name="Yu Y."/>
            <person name="Do Choi Y."/>
            <person name="Park B.S."/>
            <person name="van Deynze A."/>
            <person name="Ashrafi H."/>
            <person name="Hill T."/>
            <person name="Kim W.T."/>
            <person name="Pai H.S."/>
            <person name="Ahn H.K."/>
            <person name="Yeam I."/>
            <person name="Giovannoni J.J."/>
            <person name="Rose J.K."/>
            <person name="Sorensen I."/>
            <person name="Lee S.J."/>
            <person name="Kim R.W."/>
            <person name="Choi I.Y."/>
            <person name="Choi B.S."/>
            <person name="Lim J.S."/>
            <person name="Lee Y.H."/>
            <person name="Choi D."/>
        </authorList>
    </citation>
    <scope>NUCLEOTIDE SEQUENCE [LARGE SCALE GENOMIC DNA]</scope>
    <source>
        <strain evidence="4">cv. CM334</strain>
    </source>
</reference>
<evidence type="ECO:0000313" key="3">
    <source>
        <dbReference type="EMBL" id="PHT93992.1"/>
    </source>
</evidence>
<comment type="caution">
    <text evidence="3">The sequence shown here is derived from an EMBL/GenBank/DDBJ whole genome shotgun (WGS) entry which is preliminary data.</text>
</comment>
<dbReference type="GO" id="GO:0005634">
    <property type="term" value="C:nucleus"/>
    <property type="evidence" value="ECO:0000318"/>
    <property type="project" value="GO_Central"/>
</dbReference>
<feature type="compositionally biased region" description="Low complexity" evidence="1">
    <location>
        <begin position="363"/>
        <end position="379"/>
    </location>
</feature>
<dbReference type="Gramene" id="PHT93992">
    <property type="protein sequence ID" value="PHT93992"/>
    <property type="gene ID" value="T459_01874"/>
</dbReference>
<dbReference type="PROSITE" id="PS50011">
    <property type="entry name" value="PROTEIN_KINASE_DOM"/>
    <property type="match status" value="1"/>
</dbReference>
<dbReference type="PANTHER" id="PTHR47472">
    <property type="entry name" value="PROPIONYL-COA CARBOXYLASE"/>
    <property type="match status" value="1"/>
</dbReference>
<dbReference type="Pfam" id="PF00069">
    <property type="entry name" value="Pkinase"/>
    <property type="match status" value="1"/>
</dbReference>
<accession>A0A2G3AID2</accession>
<dbReference type="PANTHER" id="PTHR47472:SF1">
    <property type="entry name" value="DUF1446-DOMAIN-CONTAINING PROTEIN"/>
    <property type="match status" value="1"/>
</dbReference>
<dbReference type="SUPFAM" id="SSF56112">
    <property type="entry name" value="Protein kinase-like (PK-like)"/>
    <property type="match status" value="1"/>
</dbReference>
<gene>
    <name evidence="3" type="ORF">T459_01874</name>
</gene>
<dbReference type="EMBL" id="AYRZ02000001">
    <property type="protein sequence ID" value="PHT93992.1"/>
    <property type="molecule type" value="Genomic_DNA"/>
</dbReference>
<evidence type="ECO:0000259" key="2">
    <source>
        <dbReference type="PROSITE" id="PS50011"/>
    </source>
</evidence>
<organism evidence="3 4">
    <name type="scientific">Capsicum annuum</name>
    <name type="common">Capsicum pepper</name>
    <dbReference type="NCBI Taxonomy" id="4072"/>
    <lineage>
        <taxon>Eukaryota</taxon>
        <taxon>Viridiplantae</taxon>
        <taxon>Streptophyta</taxon>
        <taxon>Embryophyta</taxon>
        <taxon>Tracheophyta</taxon>
        <taxon>Spermatophyta</taxon>
        <taxon>Magnoliopsida</taxon>
        <taxon>eudicotyledons</taxon>
        <taxon>Gunneridae</taxon>
        <taxon>Pentapetalae</taxon>
        <taxon>asterids</taxon>
        <taxon>lamiids</taxon>
        <taxon>Solanales</taxon>
        <taxon>Solanaceae</taxon>
        <taxon>Solanoideae</taxon>
        <taxon>Capsiceae</taxon>
        <taxon>Capsicum</taxon>
    </lineage>
</organism>
<reference evidence="3 4" key="2">
    <citation type="journal article" date="2017" name="Genome Biol.">
        <title>New reference genome sequences of hot pepper reveal the massive evolution of plant disease-resistance genes by retroduplication.</title>
        <authorList>
            <person name="Kim S."/>
            <person name="Park J."/>
            <person name="Yeom S.I."/>
            <person name="Kim Y.M."/>
            <person name="Seo E."/>
            <person name="Kim K.T."/>
            <person name="Kim M.S."/>
            <person name="Lee J.M."/>
            <person name="Cheong K."/>
            <person name="Shin H.S."/>
            <person name="Kim S.B."/>
            <person name="Han K."/>
            <person name="Lee J."/>
            <person name="Park M."/>
            <person name="Lee H.A."/>
            <person name="Lee H.Y."/>
            <person name="Lee Y."/>
            <person name="Oh S."/>
            <person name="Lee J.H."/>
            <person name="Choi E."/>
            <person name="Choi E."/>
            <person name="Lee S.E."/>
            <person name="Jeon J."/>
            <person name="Kim H."/>
            <person name="Choi G."/>
            <person name="Song H."/>
            <person name="Lee J."/>
            <person name="Lee S.C."/>
            <person name="Kwon J.K."/>
            <person name="Lee H.Y."/>
            <person name="Koo N."/>
            <person name="Hong Y."/>
            <person name="Kim R.W."/>
            <person name="Kang W.H."/>
            <person name="Huh J.H."/>
            <person name="Kang B.C."/>
            <person name="Yang T.J."/>
            <person name="Lee Y.H."/>
            <person name="Bennetzen J.L."/>
            <person name="Choi D."/>
        </authorList>
    </citation>
    <scope>NUCLEOTIDE SEQUENCE [LARGE SCALE GENOMIC DNA]</scope>
    <source>
        <strain evidence="4">cv. CM334</strain>
    </source>
</reference>
<dbReference type="InterPro" id="IPR010839">
    <property type="entry name" value="AtuA_N"/>
</dbReference>
<dbReference type="InterPro" id="IPR011009">
    <property type="entry name" value="Kinase-like_dom_sf"/>
</dbReference>
<evidence type="ECO:0000313" key="4">
    <source>
        <dbReference type="Proteomes" id="UP000222542"/>
    </source>
</evidence>
<dbReference type="AlphaFoldDB" id="A0A2G3AID2"/>
<keyword evidence="4" id="KW-1185">Reference proteome</keyword>
<dbReference type="InterPro" id="IPR000719">
    <property type="entry name" value="Prot_kinase_dom"/>
</dbReference>
<sequence>MKLQMANPQRQKEKVYIGCGAGFGGNQPVAALKLLQRVKELDYLVLECLAERTLADRYQAMKSGGKGYDPCKVITSAEFYPIYCNILAYSSSTGSIHLVDIWQSVLCDSHSKLAPELLLGAEQYSTVIDTWSLGCIIVEMLSKEPLFNGKTEVDQIDKIFRILGTPNETIWEGFSELPGVKVNFVKHPCIGCDNRRDISMGTVVVSMKTGDRYSQIVEEHAMKYTSPPWVISMERSSPSSSCVSRELSPDEEFLKKTAMSMMLMGCPGCLINRKDQTPQEAWSRRKLSAKHLRIFGSITYAHVPHQGRDKLDDRSVSHGIGRARRLRKKIYDFLSYFEDEEEKDTVTLVQDATPPLSPGNIASPSSQDQSSSERSQRMESIQELYDGIEEVTNFDFLCCLFADSESMNFNKVVTDKR</sequence>
<dbReference type="Pfam" id="PF07287">
    <property type="entry name" value="AtuA"/>
    <property type="match status" value="1"/>
</dbReference>
<feature type="region of interest" description="Disordered" evidence="1">
    <location>
        <begin position="350"/>
        <end position="379"/>
    </location>
</feature>
<evidence type="ECO:0000256" key="1">
    <source>
        <dbReference type="SAM" id="MobiDB-lite"/>
    </source>
</evidence>
<dbReference type="Gene3D" id="1.10.510.10">
    <property type="entry name" value="Transferase(Phosphotransferase) domain 1"/>
    <property type="match status" value="1"/>
</dbReference>